<keyword evidence="2" id="KW-1185">Reference proteome</keyword>
<comment type="caution">
    <text evidence="1">The sequence shown here is derived from an EMBL/GenBank/DDBJ whole genome shotgun (WGS) entry which is preliminary data.</text>
</comment>
<protein>
    <submittedName>
        <fullName evidence="1">Uncharacterized protein</fullName>
    </submittedName>
</protein>
<dbReference type="Proteomes" id="UP001055879">
    <property type="component" value="Linkage Group LG05"/>
</dbReference>
<gene>
    <name evidence="1" type="ORF">L6452_18235</name>
</gene>
<sequence length="341" mass="37742">MKETGKSVESDQDYNNNFCSDYNNNNNNLYYYSSSSGVPCKKHPSSSPVGICAYCLKDRLMKLVCSDCGEQRLSSCSCSDVSSYRNSSCTVDVGSVGRISFLIENEKGGSGSGDEQQKTLFSHIKQTKKRETEDVILLKRSNSCVVEVKKSNGFWRIGKLFKKKREKERKRDGFDDKSEIWVSDCVMDVSRSRSLCSFRGGANFDHEAGSVSDMAYSSAKISDFNESEPRKSGFRGGGFMDFETGFAAKESEFSRIHDDSRFIDLKLDLSDGSKTEHPVFKNPPDGNGTSGGGGGGSSSSSCRITVNDRGIKKGSKGHSKVWKWIFKQHSGKKDMNHILES</sequence>
<reference evidence="2" key="1">
    <citation type="journal article" date="2022" name="Mol. Ecol. Resour.">
        <title>The genomes of chicory, endive, great burdock and yacon provide insights into Asteraceae palaeo-polyploidization history and plant inulin production.</title>
        <authorList>
            <person name="Fan W."/>
            <person name="Wang S."/>
            <person name="Wang H."/>
            <person name="Wang A."/>
            <person name="Jiang F."/>
            <person name="Liu H."/>
            <person name="Zhao H."/>
            <person name="Xu D."/>
            <person name="Zhang Y."/>
        </authorList>
    </citation>
    <scope>NUCLEOTIDE SEQUENCE [LARGE SCALE GENOMIC DNA]</scope>
    <source>
        <strain evidence="2">cv. Niubang</strain>
    </source>
</reference>
<evidence type="ECO:0000313" key="2">
    <source>
        <dbReference type="Proteomes" id="UP001055879"/>
    </source>
</evidence>
<dbReference type="EMBL" id="CM042051">
    <property type="protein sequence ID" value="KAI3729574.1"/>
    <property type="molecule type" value="Genomic_DNA"/>
</dbReference>
<reference evidence="1 2" key="2">
    <citation type="journal article" date="2022" name="Mol. Ecol. Resour.">
        <title>The genomes of chicory, endive, great burdock and yacon provide insights into Asteraceae paleo-polyploidization history and plant inulin production.</title>
        <authorList>
            <person name="Fan W."/>
            <person name="Wang S."/>
            <person name="Wang H."/>
            <person name="Wang A."/>
            <person name="Jiang F."/>
            <person name="Liu H."/>
            <person name="Zhao H."/>
            <person name="Xu D."/>
            <person name="Zhang Y."/>
        </authorList>
    </citation>
    <scope>NUCLEOTIDE SEQUENCE [LARGE SCALE GENOMIC DNA]</scope>
    <source>
        <strain evidence="2">cv. Niubang</strain>
    </source>
</reference>
<organism evidence="1 2">
    <name type="scientific">Arctium lappa</name>
    <name type="common">Greater burdock</name>
    <name type="synonym">Lappa major</name>
    <dbReference type="NCBI Taxonomy" id="4217"/>
    <lineage>
        <taxon>Eukaryota</taxon>
        <taxon>Viridiplantae</taxon>
        <taxon>Streptophyta</taxon>
        <taxon>Embryophyta</taxon>
        <taxon>Tracheophyta</taxon>
        <taxon>Spermatophyta</taxon>
        <taxon>Magnoliopsida</taxon>
        <taxon>eudicotyledons</taxon>
        <taxon>Gunneridae</taxon>
        <taxon>Pentapetalae</taxon>
        <taxon>asterids</taxon>
        <taxon>campanulids</taxon>
        <taxon>Asterales</taxon>
        <taxon>Asteraceae</taxon>
        <taxon>Carduoideae</taxon>
        <taxon>Cardueae</taxon>
        <taxon>Arctiinae</taxon>
        <taxon>Arctium</taxon>
    </lineage>
</organism>
<evidence type="ECO:0000313" key="1">
    <source>
        <dbReference type="EMBL" id="KAI3729574.1"/>
    </source>
</evidence>
<accession>A0ACB9C5K6</accession>
<proteinExistence type="predicted"/>
<name>A0ACB9C5K6_ARCLA</name>